<evidence type="ECO:0000313" key="6">
    <source>
        <dbReference type="Proteomes" id="UP001384579"/>
    </source>
</evidence>
<dbReference type="EMBL" id="JBBLXS010001550">
    <property type="protein sequence ID" value="MEK0189718.1"/>
    <property type="molecule type" value="Genomic_DNA"/>
</dbReference>
<dbReference type="InterPro" id="IPR013783">
    <property type="entry name" value="Ig-like_fold"/>
</dbReference>
<feature type="non-terminal residue" evidence="5">
    <location>
        <position position="1"/>
    </location>
</feature>
<evidence type="ECO:0000259" key="4">
    <source>
        <dbReference type="Pfam" id="PF17210"/>
    </source>
</evidence>
<dbReference type="SUPFAM" id="SSF117074">
    <property type="entry name" value="Hypothetical protein PA1324"/>
    <property type="match status" value="1"/>
</dbReference>
<keyword evidence="3" id="KW-0732">Signal</keyword>
<evidence type="ECO:0000256" key="2">
    <source>
        <dbReference type="ARBA" id="ARBA00022525"/>
    </source>
</evidence>
<keyword evidence="6" id="KW-1185">Reference proteome</keyword>
<feature type="domain" description="SD-repeat containing protein B" evidence="4">
    <location>
        <begin position="32"/>
        <end position="110"/>
    </location>
</feature>
<gene>
    <name evidence="5" type="ORF">WMG39_33470</name>
</gene>
<comment type="subcellular location">
    <subcellularLocation>
        <location evidence="1">Secreted</location>
    </subcellularLocation>
</comment>
<feature type="non-terminal residue" evidence="5">
    <location>
        <position position="124"/>
    </location>
</feature>
<dbReference type="InterPro" id="IPR051417">
    <property type="entry name" value="SDr/BOS_complex"/>
</dbReference>
<proteinExistence type="predicted"/>
<evidence type="ECO:0000313" key="5">
    <source>
        <dbReference type="EMBL" id="MEK0189718.1"/>
    </source>
</evidence>
<dbReference type="Pfam" id="PF17210">
    <property type="entry name" value="SdrD_B"/>
    <property type="match status" value="1"/>
</dbReference>
<comment type="caution">
    <text evidence="5">The sequence shown here is derived from an EMBL/GenBank/DDBJ whole genome shotgun (WGS) entry which is preliminary data.</text>
</comment>
<dbReference type="RefSeq" id="WP_340542821.1">
    <property type="nucleotide sequence ID" value="NZ_JBBLXS010001550.1"/>
</dbReference>
<protein>
    <submittedName>
        <fullName evidence="5">SdrD B-like domain-containing protein</fullName>
    </submittedName>
</protein>
<evidence type="ECO:0000256" key="1">
    <source>
        <dbReference type="ARBA" id="ARBA00004613"/>
    </source>
</evidence>
<evidence type="ECO:0000256" key="3">
    <source>
        <dbReference type="ARBA" id="ARBA00022729"/>
    </source>
</evidence>
<dbReference type="Proteomes" id="UP001384579">
    <property type="component" value="Unassembled WGS sequence"/>
</dbReference>
<reference evidence="5 6" key="1">
    <citation type="journal article" date="2020" name="Harmful Algae">
        <title>Molecular and morphological characterization of a novel dihydroanatoxin-a producing Microcoleus species (cyanobacteria) from the Russian River, California, USA.</title>
        <authorList>
            <person name="Conklin K.Y."/>
            <person name="Stancheva R."/>
            <person name="Otten T.G."/>
            <person name="Fadness R."/>
            <person name="Boyer G.L."/>
            <person name="Read B."/>
            <person name="Zhang X."/>
            <person name="Sheath R.G."/>
        </authorList>
    </citation>
    <scope>NUCLEOTIDE SEQUENCE [LARGE SCALE GENOMIC DNA]</scope>
    <source>
        <strain evidence="5 6">PTRS2</strain>
    </source>
</reference>
<dbReference type="InterPro" id="IPR033764">
    <property type="entry name" value="Sdr_B"/>
</dbReference>
<accession>A0ABU8YZM3</accession>
<dbReference type="PANTHER" id="PTHR23303">
    <property type="entry name" value="CARBOXYPEPTIDASE REGULATORY REGION-CONTAINING"/>
    <property type="match status" value="1"/>
</dbReference>
<dbReference type="Gene3D" id="2.60.40.10">
    <property type="entry name" value="Immunoglobulins"/>
    <property type="match status" value="1"/>
</dbReference>
<sequence length="124" mass="12653">QTFPTATATPYNTGIADSNSKDFGNFQSMTINGLIFDDKNGNGVQDSGDIGLVNIPVNLINSVTGATISTQTTTPTGAYSFPNLGPLTGGASYRVREVVPTGSTKTTVDPADIPLQSGLNVAGG</sequence>
<organism evidence="5 6">
    <name type="scientific">Microcoleus anatoxicus PTRS2</name>
    <dbReference type="NCBI Taxonomy" id="2705321"/>
    <lineage>
        <taxon>Bacteria</taxon>
        <taxon>Bacillati</taxon>
        <taxon>Cyanobacteriota</taxon>
        <taxon>Cyanophyceae</taxon>
        <taxon>Oscillatoriophycideae</taxon>
        <taxon>Oscillatoriales</taxon>
        <taxon>Microcoleaceae</taxon>
        <taxon>Microcoleus</taxon>
        <taxon>Microcoleus anatoxicus</taxon>
    </lineage>
</organism>
<keyword evidence="2" id="KW-0964">Secreted</keyword>
<name>A0ABU8YZM3_9CYAN</name>